<evidence type="ECO:0000313" key="1">
    <source>
        <dbReference type="EMBL" id="HAE5363006.1"/>
    </source>
</evidence>
<protein>
    <submittedName>
        <fullName evidence="1">DUF1496 domain-containing protein</fullName>
    </submittedName>
</protein>
<comment type="caution">
    <text evidence="1">The sequence shown here is derived from an EMBL/GenBank/DDBJ whole genome shotgun (WGS) entry which is preliminary data.</text>
</comment>
<sequence>MRRSLVVAVMAIMPMVGLANQ</sequence>
<proteinExistence type="predicted"/>
<feature type="non-terminal residue" evidence="1">
    <location>
        <position position="21"/>
    </location>
</feature>
<dbReference type="AlphaFoldDB" id="A0A732TYB4"/>
<reference evidence="1" key="1">
    <citation type="journal article" date="2018" name="Genome Biol.">
        <title>SKESA: strategic k-mer extension for scrupulous assemblies.</title>
        <authorList>
            <person name="Souvorov A."/>
            <person name="Agarwala R."/>
            <person name="Lipman D.J."/>
        </authorList>
    </citation>
    <scope>NUCLEOTIDE SEQUENCE</scope>
    <source>
        <strain evidence="1">Salmonella enterica</strain>
    </source>
</reference>
<gene>
    <name evidence="1" type="ORF">G4H53_001853</name>
</gene>
<name>A0A732TYB4_SALEB</name>
<dbReference type="EMBL" id="DAASFZ010000038">
    <property type="protein sequence ID" value="HAE5363006.1"/>
    <property type="molecule type" value="Genomic_DNA"/>
</dbReference>
<organism evidence="1">
    <name type="scientific">Salmonella enterica subsp. enterica serovar Java</name>
    <dbReference type="NCBI Taxonomy" id="224729"/>
    <lineage>
        <taxon>Bacteria</taxon>
        <taxon>Pseudomonadati</taxon>
        <taxon>Pseudomonadota</taxon>
        <taxon>Gammaproteobacteria</taxon>
        <taxon>Enterobacterales</taxon>
        <taxon>Enterobacteriaceae</taxon>
        <taxon>Salmonella</taxon>
    </lineage>
</organism>
<accession>A0A732TYB4</accession>
<reference evidence="1" key="2">
    <citation type="submission" date="2018-07" db="EMBL/GenBank/DDBJ databases">
        <authorList>
            <consortium name="NCBI Pathogen Detection Project"/>
        </authorList>
    </citation>
    <scope>NUCLEOTIDE SEQUENCE</scope>
    <source>
        <strain evidence="1">Salmonella enterica</strain>
    </source>
</reference>